<reference evidence="6" key="1">
    <citation type="submission" date="2020-11" db="EMBL/GenBank/DDBJ databases">
        <authorList>
            <consortium name="DOE Joint Genome Institute"/>
            <person name="Ahrendt S."/>
            <person name="Riley R."/>
            <person name="Andreopoulos W."/>
            <person name="Labutti K."/>
            <person name="Pangilinan J."/>
            <person name="Ruiz-Duenas F.J."/>
            <person name="Barrasa J.M."/>
            <person name="Sanchez-Garcia M."/>
            <person name="Camarero S."/>
            <person name="Miyauchi S."/>
            <person name="Serrano A."/>
            <person name="Linde D."/>
            <person name="Babiker R."/>
            <person name="Drula E."/>
            <person name="Ayuso-Fernandez I."/>
            <person name="Pacheco R."/>
            <person name="Padilla G."/>
            <person name="Ferreira P."/>
            <person name="Barriuso J."/>
            <person name="Kellner H."/>
            <person name="Castanera R."/>
            <person name="Alfaro M."/>
            <person name="Ramirez L."/>
            <person name="Pisabarro A.G."/>
            <person name="Kuo A."/>
            <person name="Tritt A."/>
            <person name="Lipzen A."/>
            <person name="He G."/>
            <person name="Yan M."/>
            <person name="Ng V."/>
            <person name="Cullen D."/>
            <person name="Martin F."/>
            <person name="Rosso M.-N."/>
            <person name="Henrissat B."/>
            <person name="Hibbett D."/>
            <person name="Martinez A.T."/>
            <person name="Grigoriev I.V."/>
        </authorList>
    </citation>
    <scope>NUCLEOTIDE SEQUENCE</scope>
    <source>
        <strain evidence="6">CIRM-BRFM 674</strain>
    </source>
</reference>
<dbReference type="PANTHER" id="PTHR10237">
    <property type="entry name" value="DEFORMED EPIDERMAL AUTOREGULATORY FACTOR 1 HOMOLOG SUPPRESSIN"/>
    <property type="match status" value="1"/>
</dbReference>
<proteinExistence type="predicted"/>
<protein>
    <recommendedName>
        <fullName evidence="5">MYND-type domain-containing protein</fullName>
    </recommendedName>
</protein>
<name>A0A9P5Z6A2_9AGAR</name>
<dbReference type="GO" id="GO:0008270">
    <property type="term" value="F:zinc ion binding"/>
    <property type="evidence" value="ECO:0007669"/>
    <property type="project" value="UniProtKB-KW"/>
</dbReference>
<dbReference type="Gene3D" id="6.10.140.2220">
    <property type="match status" value="1"/>
</dbReference>
<keyword evidence="1" id="KW-0479">Metal-binding</keyword>
<evidence type="ECO:0000256" key="4">
    <source>
        <dbReference type="PROSITE-ProRule" id="PRU00134"/>
    </source>
</evidence>
<evidence type="ECO:0000313" key="6">
    <source>
        <dbReference type="EMBL" id="KAF9480196.1"/>
    </source>
</evidence>
<dbReference type="EMBL" id="MU155199">
    <property type="protein sequence ID" value="KAF9480196.1"/>
    <property type="molecule type" value="Genomic_DNA"/>
</dbReference>
<dbReference type="PROSITE" id="PS50865">
    <property type="entry name" value="ZF_MYND_2"/>
    <property type="match status" value="1"/>
</dbReference>
<dbReference type="Proteomes" id="UP000807469">
    <property type="component" value="Unassembled WGS sequence"/>
</dbReference>
<dbReference type="SUPFAM" id="SSF144232">
    <property type="entry name" value="HIT/MYND zinc finger-like"/>
    <property type="match status" value="1"/>
</dbReference>
<dbReference type="OrthoDB" id="432970at2759"/>
<dbReference type="InterPro" id="IPR024119">
    <property type="entry name" value="TF_DEAF-1"/>
</dbReference>
<sequence>MAHPVTWSKSAMFFPIRDTLPICLTQTLSPEKNANILLLDCGDARSILFTVYADLCDGNRPLDFTCCDREPAVLARNIILLTMIVDGVPEDVAWSTYFHFFLDKTSHDILVTQCQALLQSSVDMMSWKASKYGHFLRFCTEHSFVEIRRHWSLYSKSGDLSEAEHAARKLTFQYAMNAVNKSIPEAMLCTLRSAGPLFYSFAMAAVNTYPSFWTSGVADPAPSETTSRPYANPTFAYSLNGGIFHVGVDLNPIGSFFLASAVALEENGDLPTSATPESLFNCAKSQFSSWYFAFKTRLSLQSTSNLVIRFFVGESFAFCQALHICKERKTIETGIYAHAWGAPPIVLDADDYSSSSTGSSPLLFNVIETSHLVDLTGTLNVLLVTVPLLEKTPWSILYTTTAIGLDHDGPKTSRFARTACADIPTLSMLLGIAPSPSVWHFTTYSNTHEVATAKPSPPGRIHERIPWRFVSSFVPNTGPTSQEKESADFALLFDTEKLADLFFAVYLQMFDDEDVRRHATVIATRTPPTDQLLEEPTRFTRATFAAFLALVKGSVKVDWAETMEILVDFVCNDEILMTGINNFEDLMCQMYMRNLFTAETFTSEYLESVRTPRDRFGQWKDVPLIVCVMLRIPRHRMRRIEHMNPSEISAPRLQCNIIDGSKFCNCFWSVYFNFGKIYVSDTDGEPCVSIEEDPSGWTGDSDLIASFYVPTYLLLIQPTSTRVTLTYHLIGSTRVALSFTIFSTFLTDTALVHITHHRPSNVLEVGRLRDTPAYNTLPASQNITDIMPKLDSSNGRVTQLIVRKNIADPIAAQALAQGSRVSVTPLTDSSALATFEGYSYRFDYPFPIRVKYLRTRTDRKASQITIEAPIRSNASDLRQLSLNPFPVANDGEQINILNIHYIKLDILPSLSLPREEEKIDWILIHIGAAFSYAEKCNQIIHDEDVCRTLYNVKQNIRTMIISHAGLEPNKAWSNVSALTGPHDKYEIHTLFYVNSMKLDLASHTVVIDACVVPLLALDKRKRDLAKQVAAKHCVGLSFTGEDEKRTWNHLLPVLAERCRTWKHTDTCEYRTKGIPASIEGSDQSPLCICGRGKDLGEFGTRLEWSAFHGEATRVAISPLVVSLYLEDVRQFMSRGDEGTSKRVSRLHCFQCGGPGKPKLLVCSSCMKARYCSRECQKSHWKHHKKECADSQ</sequence>
<feature type="domain" description="MYND-type" evidence="5">
    <location>
        <begin position="1148"/>
        <end position="1187"/>
    </location>
</feature>
<dbReference type="GO" id="GO:0000981">
    <property type="term" value="F:DNA-binding transcription factor activity, RNA polymerase II-specific"/>
    <property type="evidence" value="ECO:0007669"/>
    <property type="project" value="TreeGrafter"/>
</dbReference>
<evidence type="ECO:0000256" key="3">
    <source>
        <dbReference type="ARBA" id="ARBA00022833"/>
    </source>
</evidence>
<dbReference type="GO" id="GO:0005634">
    <property type="term" value="C:nucleus"/>
    <property type="evidence" value="ECO:0007669"/>
    <property type="project" value="TreeGrafter"/>
</dbReference>
<dbReference type="InterPro" id="IPR027974">
    <property type="entry name" value="DUF4470"/>
</dbReference>
<evidence type="ECO:0000313" key="7">
    <source>
        <dbReference type="Proteomes" id="UP000807469"/>
    </source>
</evidence>
<keyword evidence="3" id="KW-0862">Zinc</keyword>
<dbReference type="InterPro" id="IPR002893">
    <property type="entry name" value="Znf_MYND"/>
</dbReference>
<dbReference type="Pfam" id="PF01753">
    <property type="entry name" value="zf-MYND"/>
    <property type="match status" value="1"/>
</dbReference>
<evidence type="ECO:0000259" key="5">
    <source>
        <dbReference type="PROSITE" id="PS50865"/>
    </source>
</evidence>
<evidence type="ECO:0000256" key="2">
    <source>
        <dbReference type="ARBA" id="ARBA00022771"/>
    </source>
</evidence>
<dbReference type="Pfam" id="PF14737">
    <property type="entry name" value="DUF4470"/>
    <property type="match status" value="1"/>
</dbReference>
<keyword evidence="2 4" id="KW-0863">Zinc-finger</keyword>
<accession>A0A9P5Z6A2</accession>
<keyword evidence="7" id="KW-1185">Reference proteome</keyword>
<dbReference type="AlphaFoldDB" id="A0A9P5Z6A2"/>
<evidence type="ECO:0000256" key="1">
    <source>
        <dbReference type="ARBA" id="ARBA00022723"/>
    </source>
</evidence>
<comment type="caution">
    <text evidence="6">The sequence shown here is derived from an EMBL/GenBank/DDBJ whole genome shotgun (WGS) entry which is preliminary data.</text>
</comment>
<dbReference type="PANTHER" id="PTHR10237:SF15">
    <property type="entry name" value="LD37257P"/>
    <property type="match status" value="1"/>
</dbReference>
<organism evidence="6 7">
    <name type="scientific">Pholiota conissans</name>
    <dbReference type="NCBI Taxonomy" id="109636"/>
    <lineage>
        <taxon>Eukaryota</taxon>
        <taxon>Fungi</taxon>
        <taxon>Dikarya</taxon>
        <taxon>Basidiomycota</taxon>
        <taxon>Agaricomycotina</taxon>
        <taxon>Agaricomycetes</taxon>
        <taxon>Agaricomycetidae</taxon>
        <taxon>Agaricales</taxon>
        <taxon>Agaricineae</taxon>
        <taxon>Strophariaceae</taxon>
        <taxon>Pholiota</taxon>
    </lineage>
</organism>
<gene>
    <name evidence="6" type="ORF">BDN70DRAFT_857261</name>
</gene>